<name>A0AAN9AH51_HALRR</name>
<evidence type="ECO:0000256" key="2">
    <source>
        <dbReference type="ARBA" id="ARBA00022679"/>
    </source>
</evidence>
<dbReference type="SUPFAM" id="SSF144232">
    <property type="entry name" value="HIT/MYND zinc finger-like"/>
    <property type="match status" value="1"/>
</dbReference>
<proteinExistence type="predicted"/>
<evidence type="ECO:0000313" key="4">
    <source>
        <dbReference type="EMBL" id="KAK7086785.1"/>
    </source>
</evidence>
<evidence type="ECO:0000256" key="3">
    <source>
        <dbReference type="ARBA" id="ARBA00022691"/>
    </source>
</evidence>
<comment type="caution">
    <text evidence="4">The sequence shown here is derived from an EMBL/GenBank/DDBJ whole genome shotgun (WGS) entry which is preliminary data.</text>
</comment>
<dbReference type="InterPro" id="IPR052097">
    <property type="entry name" value="SET-MYND_domain_protein"/>
</dbReference>
<keyword evidence="1" id="KW-0489">Methyltransferase</keyword>
<accession>A0AAN9AH51</accession>
<dbReference type="SUPFAM" id="SSF48452">
    <property type="entry name" value="TPR-like"/>
    <property type="match status" value="1"/>
</dbReference>
<dbReference type="GO" id="GO:0008168">
    <property type="term" value="F:methyltransferase activity"/>
    <property type="evidence" value="ECO:0007669"/>
    <property type="project" value="UniProtKB-KW"/>
</dbReference>
<evidence type="ECO:0000313" key="5">
    <source>
        <dbReference type="Proteomes" id="UP001381693"/>
    </source>
</evidence>
<dbReference type="GO" id="GO:0042826">
    <property type="term" value="F:histone deacetylase binding"/>
    <property type="evidence" value="ECO:0007669"/>
    <property type="project" value="TreeGrafter"/>
</dbReference>
<dbReference type="InterPro" id="IPR011990">
    <property type="entry name" value="TPR-like_helical_dom_sf"/>
</dbReference>
<keyword evidence="3" id="KW-0949">S-adenosyl-L-methionine</keyword>
<sequence length="688" mass="78391">MMKGREQPGSGASETDFLKYLQTLCSDETLYNRKEGFFTHFIEQIDEQVSDSFFNKFGKLKTDEERILDTWAIKPVHTLKIQSFYKAKDSDMAEYFRKKGNAAFQNKENMEALVMYSRAVMKAPYNSEDCLSLSYANRSAVLYHVGEYQHSLNDIDMAFEAAYPTDLMYKVLDRRGQCYTKLGLYTKAFEAFQASERALSDSTLEEKKMASWRNDLKKKMQLCQGKTDKVQTSCSSESDDRVFAGASPILPNASTVVALKESNEAGRYAVVTRPVGTGQVLISENPYASVIPMERFGTHCLQCSTRLVAPVACKWCSSIAFCSASCRDAALGTYHKWECKFIDLLTGSGMSLNCFLALRIITQHDLQYFKDLEPLLHRPASLPSEKEPHRPHNYISIYNMVSLEEHRGPEDFLERSLMACFLLKVLQRADFFGRWDEDEGPPDRDLTEDELFIGSLLLKNLQVLQFNSHEISSIGYDKDKVNFKAIRNMSLGLAVYPTASFCNHSCYPAVARYFNGRKMVVINIRPLQAGDILAENYGPIFTHHDMQTRHRKLLSRYWFRCTCEACQGDWPTYNNMSAKRKLRCQTCAKGLVLVDPKKIQVKCPSCNTQNNVQECLAIITKADDSYVSAQMHMTSGQREEAIKTLTWYVDTLCKLTVPPIRELHQAMESLRLLFAARGTVQVRNPLKI</sequence>
<dbReference type="CDD" id="cd10536">
    <property type="entry name" value="SET_SMYD4"/>
    <property type="match status" value="1"/>
</dbReference>
<dbReference type="EMBL" id="JAXCGZ010000082">
    <property type="protein sequence ID" value="KAK7086785.1"/>
    <property type="molecule type" value="Genomic_DNA"/>
</dbReference>
<dbReference type="GO" id="GO:0032259">
    <property type="term" value="P:methylation"/>
    <property type="evidence" value="ECO:0007669"/>
    <property type="project" value="UniProtKB-KW"/>
</dbReference>
<organism evidence="4 5">
    <name type="scientific">Halocaridina rubra</name>
    <name type="common">Hawaiian red shrimp</name>
    <dbReference type="NCBI Taxonomy" id="373956"/>
    <lineage>
        <taxon>Eukaryota</taxon>
        <taxon>Metazoa</taxon>
        <taxon>Ecdysozoa</taxon>
        <taxon>Arthropoda</taxon>
        <taxon>Crustacea</taxon>
        <taxon>Multicrustacea</taxon>
        <taxon>Malacostraca</taxon>
        <taxon>Eumalacostraca</taxon>
        <taxon>Eucarida</taxon>
        <taxon>Decapoda</taxon>
        <taxon>Pleocyemata</taxon>
        <taxon>Caridea</taxon>
        <taxon>Atyoidea</taxon>
        <taxon>Atyidae</taxon>
        <taxon>Halocaridina</taxon>
    </lineage>
</organism>
<dbReference type="InterPro" id="IPR044421">
    <property type="entry name" value="SMYD4_SET"/>
</dbReference>
<dbReference type="Gene3D" id="2.170.270.10">
    <property type="entry name" value="SET domain"/>
    <property type="match status" value="1"/>
</dbReference>
<protein>
    <recommendedName>
        <fullName evidence="6">SET and MYND domain-containing protein 4</fullName>
    </recommendedName>
</protein>
<dbReference type="GO" id="GO:0005737">
    <property type="term" value="C:cytoplasm"/>
    <property type="evidence" value="ECO:0007669"/>
    <property type="project" value="TreeGrafter"/>
</dbReference>
<dbReference type="Gene3D" id="1.10.220.160">
    <property type="match status" value="1"/>
</dbReference>
<reference evidence="4 5" key="1">
    <citation type="submission" date="2023-11" db="EMBL/GenBank/DDBJ databases">
        <title>Halocaridina rubra genome assembly.</title>
        <authorList>
            <person name="Smith C."/>
        </authorList>
    </citation>
    <scope>NUCLEOTIDE SEQUENCE [LARGE SCALE GENOMIC DNA]</scope>
    <source>
        <strain evidence="4">EP-1</strain>
        <tissue evidence="4">Whole</tissue>
    </source>
</reference>
<dbReference type="SUPFAM" id="SSF82199">
    <property type="entry name" value="SET domain"/>
    <property type="match status" value="1"/>
</dbReference>
<dbReference type="SMART" id="SM00028">
    <property type="entry name" value="TPR"/>
    <property type="match status" value="2"/>
</dbReference>
<dbReference type="InterPro" id="IPR046341">
    <property type="entry name" value="SET_dom_sf"/>
</dbReference>
<evidence type="ECO:0000256" key="1">
    <source>
        <dbReference type="ARBA" id="ARBA00022603"/>
    </source>
</evidence>
<gene>
    <name evidence="4" type="ORF">SK128_009829</name>
</gene>
<dbReference type="PANTHER" id="PTHR46165">
    <property type="entry name" value="SET AND MYND DOMAIN-CONTAINING PROTEIN 4"/>
    <property type="match status" value="1"/>
</dbReference>
<dbReference type="AlphaFoldDB" id="A0AAN9AH51"/>
<evidence type="ECO:0008006" key="6">
    <source>
        <dbReference type="Google" id="ProtNLM"/>
    </source>
</evidence>
<dbReference type="Gene3D" id="6.10.140.2220">
    <property type="match status" value="1"/>
</dbReference>
<dbReference type="Gene3D" id="1.25.40.10">
    <property type="entry name" value="Tetratricopeptide repeat domain"/>
    <property type="match status" value="1"/>
</dbReference>
<keyword evidence="5" id="KW-1185">Reference proteome</keyword>
<dbReference type="PANTHER" id="PTHR46165:SF5">
    <property type="entry name" value="RE32936P"/>
    <property type="match status" value="1"/>
</dbReference>
<dbReference type="Proteomes" id="UP001381693">
    <property type="component" value="Unassembled WGS sequence"/>
</dbReference>
<dbReference type="InterPro" id="IPR019734">
    <property type="entry name" value="TPR_rpt"/>
</dbReference>
<dbReference type="GO" id="GO:0005634">
    <property type="term" value="C:nucleus"/>
    <property type="evidence" value="ECO:0007669"/>
    <property type="project" value="TreeGrafter"/>
</dbReference>
<keyword evidence="2" id="KW-0808">Transferase</keyword>